<dbReference type="HOGENOM" id="CLU_069356_27_0_6"/>
<dbReference type="EMBL" id="CP000050">
    <property type="protein sequence ID" value="AAY48503.1"/>
    <property type="molecule type" value="Genomic_DNA"/>
</dbReference>
<dbReference type="AlphaFoldDB" id="A0A0H2X5Q9"/>
<evidence type="ECO:0000256" key="3">
    <source>
        <dbReference type="ARBA" id="ARBA00023163"/>
    </source>
</evidence>
<dbReference type="PANTHER" id="PTHR30055">
    <property type="entry name" value="HTH-TYPE TRANSCRIPTIONAL REGULATOR RUTR"/>
    <property type="match status" value="1"/>
</dbReference>
<evidence type="ECO:0000259" key="6">
    <source>
        <dbReference type="PROSITE" id="PS50977"/>
    </source>
</evidence>
<dbReference type="InterPro" id="IPR050109">
    <property type="entry name" value="HTH-type_TetR-like_transc_reg"/>
</dbReference>
<gene>
    <name evidence="7" type="ordered locus">XC_1435</name>
</gene>
<dbReference type="GO" id="GO:0000976">
    <property type="term" value="F:transcription cis-regulatory region binding"/>
    <property type="evidence" value="ECO:0007669"/>
    <property type="project" value="TreeGrafter"/>
</dbReference>
<dbReference type="Proteomes" id="UP000000420">
    <property type="component" value="Chromosome"/>
</dbReference>
<dbReference type="Pfam" id="PF14246">
    <property type="entry name" value="TetR_C_7"/>
    <property type="match status" value="1"/>
</dbReference>
<dbReference type="PROSITE" id="PS01081">
    <property type="entry name" value="HTH_TETR_1"/>
    <property type="match status" value="1"/>
</dbReference>
<dbReference type="InterPro" id="IPR023772">
    <property type="entry name" value="DNA-bd_HTH_TetR-type_CS"/>
</dbReference>
<evidence type="ECO:0000256" key="5">
    <source>
        <dbReference type="SAM" id="MobiDB-lite"/>
    </source>
</evidence>
<proteinExistence type="predicted"/>
<dbReference type="InterPro" id="IPR039536">
    <property type="entry name" value="TetR_C_Proteobacteria"/>
</dbReference>
<accession>A0A0H2X5Q9</accession>
<dbReference type="PANTHER" id="PTHR30055:SF146">
    <property type="entry name" value="HTH-TYPE TRANSCRIPTIONAL DUAL REGULATOR CECR"/>
    <property type="match status" value="1"/>
</dbReference>
<dbReference type="InterPro" id="IPR001647">
    <property type="entry name" value="HTH_TetR"/>
</dbReference>
<dbReference type="PRINTS" id="PR00455">
    <property type="entry name" value="HTHTETR"/>
</dbReference>
<dbReference type="GO" id="GO:0003700">
    <property type="term" value="F:DNA-binding transcription factor activity"/>
    <property type="evidence" value="ECO:0007669"/>
    <property type="project" value="TreeGrafter"/>
</dbReference>
<dbReference type="FunFam" id="1.10.10.60:FF:000141">
    <property type="entry name" value="TetR family transcriptional regulator"/>
    <property type="match status" value="1"/>
</dbReference>
<evidence type="ECO:0000256" key="2">
    <source>
        <dbReference type="ARBA" id="ARBA00023125"/>
    </source>
</evidence>
<reference evidence="7 8" key="1">
    <citation type="journal article" date="2005" name="Genome Res.">
        <title>Comparative and functional genomic analyses of the pathogenicity of phytopathogen Xanthomonas campestris pv. campestris.</title>
        <authorList>
            <person name="Qian W."/>
            <person name="Jia Y."/>
            <person name="Ren S.X."/>
            <person name="He Y.Q."/>
            <person name="Feng J.X."/>
            <person name="Lu L.F."/>
            <person name="Sun Q."/>
            <person name="Ying G."/>
            <person name="Tang D.J."/>
            <person name="Tang H."/>
            <person name="Wu W."/>
            <person name="Hao P."/>
            <person name="Wang L."/>
            <person name="Jiang B.L."/>
            <person name="Zeng S."/>
            <person name="Gu W.Y."/>
            <person name="Lu G."/>
            <person name="Rong L."/>
            <person name="Tian Y."/>
            <person name="Yao Z."/>
            <person name="Fu G."/>
            <person name="Chen B."/>
            <person name="Fang R."/>
            <person name="Qiang B."/>
            <person name="Chen Z."/>
            <person name="Zhao G.P."/>
            <person name="Tang J.L."/>
            <person name="He C."/>
        </authorList>
    </citation>
    <scope>NUCLEOTIDE SEQUENCE [LARGE SCALE GENOMIC DNA]</scope>
    <source>
        <strain evidence="7 8">8004</strain>
    </source>
</reference>
<dbReference type="Gene3D" id="1.10.357.10">
    <property type="entry name" value="Tetracycline Repressor, domain 2"/>
    <property type="match status" value="1"/>
</dbReference>
<evidence type="ECO:0000256" key="4">
    <source>
        <dbReference type="PROSITE-ProRule" id="PRU00335"/>
    </source>
</evidence>
<feature type="region of interest" description="Disordered" evidence="5">
    <location>
        <begin position="206"/>
        <end position="229"/>
    </location>
</feature>
<dbReference type="PROSITE" id="PS50977">
    <property type="entry name" value="HTH_TETR_2"/>
    <property type="match status" value="1"/>
</dbReference>
<feature type="domain" description="HTH tetR-type" evidence="6">
    <location>
        <begin position="10"/>
        <end position="70"/>
    </location>
</feature>
<dbReference type="RefSeq" id="WP_011269613.1">
    <property type="nucleotide sequence ID" value="NC_007086.1"/>
</dbReference>
<evidence type="ECO:0000313" key="8">
    <source>
        <dbReference type="Proteomes" id="UP000000420"/>
    </source>
</evidence>
<sequence length="229" mass="24600">MPAPGRRVPHAKRGATLAAAQQLFTQQGFERTSMDRIAEDAGVSKATVYAYFASKEVLFRTTLEAMAHAASNRWDGLLTLPGPVAQRLAAVASVLLQVWTNAARQDAAYGLVRPPSLPSQIREEMWTLCFERYDSTMRALLAREVAQGALVIDNLPDASVQFFGLITAVPTEVPAPGMPPDAATAQRYIDGAVAAFLRAYRPVPAAPAATGRRTPRAPASRAESDDAHS</sequence>
<organism evidence="7 8">
    <name type="scientific">Xanthomonas campestris pv. campestris (strain 8004)</name>
    <dbReference type="NCBI Taxonomy" id="314565"/>
    <lineage>
        <taxon>Bacteria</taxon>
        <taxon>Pseudomonadati</taxon>
        <taxon>Pseudomonadota</taxon>
        <taxon>Gammaproteobacteria</taxon>
        <taxon>Lysobacterales</taxon>
        <taxon>Lysobacteraceae</taxon>
        <taxon>Xanthomonas</taxon>
    </lineage>
</organism>
<dbReference type="SUPFAM" id="SSF46689">
    <property type="entry name" value="Homeodomain-like"/>
    <property type="match status" value="1"/>
</dbReference>
<dbReference type="InterPro" id="IPR009057">
    <property type="entry name" value="Homeodomain-like_sf"/>
</dbReference>
<name>A0A0H2X5Q9_XANC8</name>
<dbReference type="InterPro" id="IPR036271">
    <property type="entry name" value="Tet_transcr_reg_TetR-rel_C_sf"/>
</dbReference>
<evidence type="ECO:0000313" key="7">
    <source>
        <dbReference type="EMBL" id="AAY48503.1"/>
    </source>
</evidence>
<dbReference type="Pfam" id="PF00440">
    <property type="entry name" value="TetR_N"/>
    <property type="match status" value="1"/>
</dbReference>
<evidence type="ECO:0000256" key="1">
    <source>
        <dbReference type="ARBA" id="ARBA00023015"/>
    </source>
</evidence>
<protein>
    <submittedName>
        <fullName evidence="7">Transcriptional regulator</fullName>
    </submittedName>
</protein>
<feature type="DNA-binding region" description="H-T-H motif" evidence="4">
    <location>
        <begin position="33"/>
        <end position="52"/>
    </location>
</feature>
<keyword evidence="1" id="KW-0805">Transcription regulation</keyword>
<keyword evidence="3" id="KW-0804">Transcription</keyword>
<feature type="compositionally biased region" description="Low complexity" evidence="5">
    <location>
        <begin position="206"/>
        <end position="221"/>
    </location>
</feature>
<keyword evidence="2 4" id="KW-0238">DNA-binding</keyword>
<dbReference type="KEGG" id="xcb:XC_1435"/>
<dbReference type="SUPFAM" id="SSF48498">
    <property type="entry name" value="Tetracyclin repressor-like, C-terminal domain"/>
    <property type="match status" value="1"/>
</dbReference>